<keyword evidence="6 11" id="KW-0566">Pantothenate biosynthesis</keyword>
<evidence type="ECO:0000256" key="5">
    <source>
        <dbReference type="ARBA" id="ARBA00019465"/>
    </source>
</evidence>
<evidence type="ECO:0000256" key="9">
    <source>
        <dbReference type="ARBA" id="ARBA00032024"/>
    </source>
</evidence>
<evidence type="ECO:0000313" key="15">
    <source>
        <dbReference type="Proteomes" id="UP001202922"/>
    </source>
</evidence>
<keyword evidence="15" id="KW-1185">Reference proteome</keyword>
<evidence type="ECO:0000256" key="3">
    <source>
        <dbReference type="ARBA" id="ARBA00007870"/>
    </source>
</evidence>
<evidence type="ECO:0000256" key="11">
    <source>
        <dbReference type="RuleBase" id="RU362068"/>
    </source>
</evidence>
<evidence type="ECO:0000256" key="8">
    <source>
        <dbReference type="ARBA" id="ARBA00023002"/>
    </source>
</evidence>
<organism evidence="14 15">
    <name type="scientific">Sinomonas terrae</name>
    <dbReference type="NCBI Taxonomy" id="2908838"/>
    <lineage>
        <taxon>Bacteria</taxon>
        <taxon>Bacillati</taxon>
        <taxon>Actinomycetota</taxon>
        <taxon>Actinomycetes</taxon>
        <taxon>Micrococcales</taxon>
        <taxon>Micrococcaceae</taxon>
        <taxon>Sinomonas</taxon>
    </lineage>
</organism>
<dbReference type="InterPro" id="IPR050838">
    <property type="entry name" value="Ketopantoate_reductase"/>
</dbReference>
<evidence type="ECO:0000256" key="2">
    <source>
        <dbReference type="ARBA" id="ARBA00004994"/>
    </source>
</evidence>
<keyword evidence="7 11" id="KW-0521">NADP</keyword>
<evidence type="ECO:0000256" key="10">
    <source>
        <dbReference type="ARBA" id="ARBA00048793"/>
    </source>
</evidence>
<comment type="function">
    <text evidence="1 11">Catalyzes the NADPH-dependent reduction of ketopantoate into pantoic acid.</text>
</comment>
<protein>
    <recommendedName>
        <fullName evidence="5 11">2-dehydropantoate 2-reductase</fullName>
        <ecNumber evidence="4 11">1.1.1.169</ecNumber>
    </recommendedName>
    <alternativeName>
        <fullName evidence="9 11">Ketopantoate reductase</fullName>
    </alternativeName>
</protein>
<dbReference type="InterPro" id="IPR036291">
    <property type="entry name" value="NAD(P)-bd_dom_sf"/>
</dbReference>
<evidence type="ECO:0000256" key="4">
    <source>
        <dbReference type="ARBA" id="ARBA00013014"/>
    </source>
</evidence>
<dbReference type="RefSeq" id="WP_241050552.1">
    <property type="nucleotide sequence ID" value="NZ_JAKZBV010000001.1"/>
</dbReference>
<dbReference type="PANTHER" id="PTHR43765">
    <property type="entry name" value="2-DEHYDROPANTOATE 2-REDUCTASE-RELATED"/>
    <property type="match status" value="1"/>
</dbReference>
<dbReference type="EMBL" id="JAKZBV010000001">
    <property type="protein sequence ID" value="MCH6468650.1"/>
    <property type="molecule type" value="Genomic_DNA"/>
</dbReference>
<feature type="domain" description="Ketopantoate reductase C-terminal" evidence="13">
    <location>
        <begin position="179"/>
        <end position="296"/>
    </location>
</feature>
<dbReference type="Pfam" id="PF02558">
    <property type="entry name" value="ApbA"/>
    <property type="match status" value="1"/>
</dbReference>
<dbReference type="SUPFAM" id="SSF48179">
    <property type="entry name" value="6-phosphogluconate dehydrogenase C-terminal domain-like"/>
    <property type="match status" value="1"/>
</dbReference>
<comment type="similarity">
    <text evidence="3 11">Belongs to the ketopantoate reductase family.</text>
</comment>
<comment type="caution">
    <text evidence="14">The sequence shown here is derived from an EMBL/GenBank/DDBJ whole genome shotgun (WGS) entry which is preliminary data.</text>
</comment>
<gene>
    <name evidence="14" type="ORF">L0M17_01390</name>
</gene>
<dbReference type="InterPro" id="IPR013752">
    <property type="entry name" value="KPA_reductase"/>
</dbReference>
<dbReference type="InterPro" id="IPR003710">
    <property type="entry name" value="ApbA"/>
</dbReference>
<proteinExistence type="inferred from homology"/>
<evidence type="ECO:0000313" key="14">
    <source>
        <dbReference type="EMBL" id="MCH6468650.1"/>
    </source>
</evidence>
<keyword evidence="8 11" id="KW-0560">Oxidoreductase</keyword>
<comment type="catalytic activity">
    <reaction evidence="10 11">
        <text>(R)-pantoate + NADP(+) = 2-dehydropantoate + NADPH + H(+)</text>
        <dbReference type="Rhea" id="RHEA:16233"/>
        <dbReference type="ChEBI" id="CHEBI:11561"/>
        <dbReference type="ChEBI" id="CHEBI:15378"/>
        <dbReference type="ChEBI" id="CHEBI:15980"/>
        <dbReference type="ChEBI" id="CHEBI:57783"/>
        <dbReference type="ChEBI" id="CHEBI:58349"/>
        <dbReference type="EC" id="1.1.1.169"/>
    </reaction>
</comment>
<dbReference type="SUPFAM" id="SSF51735">
    <property type="entry name" value="NAD(P)-binding Rossmann-fold domains"/>
    <property type="match status" value="1"/>
</dbReference>
<dbReference type="Pfam" id="PF08546">
    <property type="entry name" value="ApbA_C"/>
    <property type="match status" value="1"/>
</dbReference>
<comment type="pathway">
    <text evidence="2 11">Cofactor biosynthesis; (R)-pantothenate biosynthesis; (R)-pantoate from 3-methyl-2-oxobutanoate: step 2/2.</text>
</comment>
<dbReference type="PANTHER" id="PTHR43765:SF2">
    <property type="entry name" value="2-DEHYDROPANTOATE 2-REDUCTASE"/>
    <property type="match status" value="1"/>
</dbReference>
<dbReference type="InterPro" id="IPR008927">
    <property type="entry name" value="6-PGluconate_DH-like_C_sf"/>
</dbReference>
<evidence type="ECO:0000256" key="1">
    <source>
        <dbReference type="ARBA" id="ARBA00002919"/>
    </source>
</evidence>
<sequence>MKTAIVGAGAMGQLFGARLQLAGEDVTLFDTQQRTIDALNSSGISLETEKGTEHVSVKARRAEDERGPFDLFVVFTKGFHTRSAVESVQHLLGPGSVGLTLQNGLGHAKILMEFFGPEHTVAGVTDFPADLEAVGRVKSSERGSVRIGSLGPQGHADEVAQAFNRAGLNAKVESDVRIPIWEKVAFNAALNSLSAVTGKVVGDLAKSPDARALISAVLAETRSVAASEGIDLSVERVGGAVESAFANHAAHKTSMLADLEAGRPTEVDFIGGAVVETGRESGVPTPVLETLCRLVRIRTAN</sequence>
<dbReference type="InterPro" id="IPR013328">
    <property type="entry name" value="6PGD_dom2"/>
</dbReference>
<dbReference type="EC" id="1.1.1.169" evidence="4 11"/>
<reference evidence="14 15" key="1">
    <citation type="submission" date="2022-03" db="EMBL/GenBank/DDBJ databases">
        <title>Sinomonas sp. isolated from a soil.</title>
        <authorList>
            <person name="Han J."/>
            <person name="Kim D.-U."/>
        </authorList>
    </citation>
    <scope>NUCLEOTIDE SEQUENCE [LARGE SCALE GENOMIC DNA]</scope>
    <source>
        <strain evidence="14 15">5-5</strain>
    </source>
</reference>
<feature type="domain" description="Ketopantoate reductase N-terminal" evidence="12">
    <location>
        <begin position="4"/>
        <end position="150"/>
    </location>
</feature>
<dbReference type="Gene3D" id="3.40.50.720">
    <property type="entry name" value="NAD(P)-binding Rossmann-like Domain"/>
    <property type="match status" value="1"/>
</dbReference>
<dbReference type="Proteomes" id="UP001202922">
    <property type="component" value="Unassembled WGS sequence"/>
</dbReference>
<dbReference type="Gene3D" id="1.10.1040.10">
    <property type="entry name" value="N-(1-d-carboxylethyl)-l-norvaline Dehydrogenase, domain 2"/>
    <property type="match status" value="1"/>
</dbReference>
<evidence type="ECO:0000256" key="6">
    <source>
        <dbReference type="ARBA" id="ARBA00022655"/>
    </source>
</evidence>
<dbReference type="InterPro" id="IPR013332">
    <property type="entry name" value="KPR_N"/>
</dbReference>
<evidence type="ECO:0000259" key="12">
    <source>
        <dbReference type="Pfam" id="PF02558"/>
    </source>
</evidence>
<name>A0ABS9TW93_9MICC</name>
<evidence type="ECO:0000256" key="7">
    <source>
        <dbReference type="ARBA" id="ARBA00022857"/>
    </source>
</evidence>
<dbReference type="NCBIfam" id="TIGR00745">
    <property type="entry name" value="apbA_panE"/>
    <property type="match status" value="1"/>
</dbReference>
<evidence type="ECO:0000259" key="13">
    <source>
        <dbReference type="Pfam" id="PF08546"/>
    </source>
</evidence>
<accession>A0ABS9TW93</accession>